<evidence type="ECO:0000256" key="2">
    <source>
        <dbReference type="ARBA" id="ARBA00012509"/>
    </source>
</evidence>
<evidence type="ECO:0000313" key="8">
    <source>
        <dbReference type="EMBL" id="MBI4596501.1"/>
    </source>
</evidence>
<dbReference type="EMBL" id="JACQWF010000394">
    <property type="protein sequence ID" value="MBI4596501.1"/>
    <property type="molecule type" value="Genomic_DNA"/>
</dbReference>
<dbReference type="InterPro" id="IPR008284">
    <property type="entry name" value="MoCF_biosynth_CS"/>
</dbReference>
<dbReference type="NCBIfam" id="TIGR00177">
    <property type="entry name" value="molyb_syn"/>
    <property type="match status" value="1"/>
</dbReference>
<dbReference type="PANTHER" id="PTHR43764:SF1">
    <property type="entry name" value="MOLYBDOPTERIN MOLYBDOTRANSFERASE"/>
    <property type="match status" value="1"/>
</dbReference>
<evidence type="ECO:0000256" key="1">
    <source>
        <dbReference type="ARBA" id="ARBA00005046"/>
    </source>
</evidence>
<evidence type="ECO:0000256" key="5">
    <source>
        <dbReference type="ARBA" id="ARBA00051131"/>
    </source>
</evidence>
<evidence type="ECO:0000256" key="4">
    <source>
        <dbReference type="ARBA" id="ARBA00023150"/>
    </source>
</evidence>
<proteinExistence type="predicted"/>
<evidence type="ECO:0000256" key="3">
    <source>
        <dbReference type="ARBA" id="ARBA00013491"/>
    </source>
</evidence>
<comment type="caution">
    <text evidence="8">The sequence shown here is derived from an EMBL/GenBank/DDBJ whole genome shotgun (WGS) entry which is preliminary data.</text>
</comment>
<dbReference type="PROSITE" id="PS01078">
    <property type="entry name" value="MOCF_BIOSYNTHESIS_1"/>
    <property type="match status" value="1"/>
</dbReference>
<dbReference type="SUPFAM" id="SSF53218">
    <property type="entry name" value="Molybdenum cofactor biosynthesis proteins"/>
    <property type="match status" value="1"/>
</dbReference>
<feature type="domain" description="MoaB/Mog" evidence="7">
    <location>
        <begin position="7"/>
        <end position="151"/>
    </location>
</feature>
<accession>A0A933GN62</accession>
<dbReference type="PANTHER" id="PTHR43764">
    <property type="entry name" value="MOLYBDENUM COFACTOR BIOSYNTHESIS"/>
    <property type="match status" value="1"/>
</dbReference>
<reference evidence="8" key="1">
    <citation type="submission" date="2020-07" db="EMBL/GenBank/DDBJ databases">
        <title>Huge and variable diversity of episymbiotic CPR bacteria and DPANN archaea in groundwater ecosystems.</title>
        <authorList>
            <person name="He C.Y."/>
            <person name="Keren R."/>
            <person name="Whittaker M."/>
            <person name="Farag I.F."/>
            <person name="Doudna J."/>
            <person name="Cate J.H.D."/>
            <person name="Banfield J.F."/>
        </authorList>
    </citation>
    <scope>NUCLEOTIDE SEQUENCE</scope>
    <source>
        <strain evidence="8">NC_groundwater_1482_Ag_S-0.65um_47_24</strain>
    </source>
</reference>
<dbReference type="SMART" id="SM00852">
    <property type="entry name" value="MoCF_biosynth"/>
    <property type="match status" value="1"/>
</dbReference>
<dbReference type="EC" id="2.7.7.75" evidence="2"/>
<dbReference type="InterPro" id="IPR051920">
    <property type="entry name" value="MPT_Adenylyltrnsfr/MoaC-Rel"/>
</dbReference>
<dbReference type="AlphaFoldDB" id="A0A933GN62"/>
<comment type="catalytic activity">
    <reaction evidence="5">
        <text>molybdopterin + ATP + H(+) = adenylyl-molybdopterin + diphosphate</text>
        <dbReference type="Rhea" id="RHEA:31331"/>
        <dbReference type="ChEBI" id="CHEBI:15378"/>
        <dbReference type="ChEBI" id="CHEBI:30616"/>
        <dbReference type="ChEBI" id="CHEBI:33019"/>
        <dbReference type="ChEBI" id="CHEBI:58698"/>
        <dbReference type="ChEBI" id="CHEBI:62727"/>
        <dbReference type="EC" id="2.7.7.75"/>
    </reaction>
</comment>
<evidence type="ECO:0000256" key="6">
    <source>
        <dbReference type="ARBA" id="ARBA00058212"/>
    </source>
</evidence>
<organism evidence="8 9">
    <name type="scientific">Tectimicrobiota bacterium</name>
    <dbReference type="NCBI Taxonomy" id="2528274"/>
    <lineage>
        <taxon>Bacteria</taxon>
        <taxon>Pseudomonadati</taxon>
        <taxon>Nitrospinota/Tectimicrobiota group</taxon>
        <taxon>Candidatus Tectimicrobiota</taxon>
    </lineage>
</organism>
<dbReference type="Gene3D" id="3.40.980.10">
    <property type="entry name" value="MoaB/Mog-like domain"/>
    <property type="match status" value="1"/>
</dbReference>
<dbReference type="GO" id="GO:0061598">
    <property type="term" value="F:molybdopterin adenylyltransferase activity"/>
    <property type="evidence" value="ECO:0007669"/>
    <property type="project" value="UniProtKB-EC"/>
</dbReference>
<dbReference type="GO" id="GO:0006777">
    <property type="term" value="P:Mo-molybdopterin cofactor biosynthetic process"/>
    <property type="evidence" value="ECO:0007669"/>
    <property type="project" value="UniProtKB-KW"/>
</dbReference>
<name>A0A933GN62_UNCTE</name>
<dbReference type="Pfam" id="PF00994">
    <property type="entry name" value="MoCF_biosynth"/>
    <property type="match status" value="1"/>
</dbReference>
<keyword evidence="4" id="KW-0501">Molybdenum cofactor biosynthesis</keyword>
<dbReference type="Proteomes" id="UP000772181">
    <property type="component" value="Unassembled WGS sequence"/>
</dbReference>
<sequence>MREVKVAVLTLSDKGSRGERLDVSGEMIKDLIRSFPSQLVHSEILPDEEEILVPKLIQLCDVIKVDLILTTGGTGISPRDITPDATLRVIDKEIPGMAEAMRLAGMKKTPMAMISRAVAGIRNKTMIVNLPGSPKGVKENLEAILPALPHALEKLMGDERDCSELLAHRETGNLIV</sequence>
<dbReference type="CDD" id="cd00886">
    <property type="entry name" value="MogA_MoaB"/>
    <property type="match status" value="1"/>
</dbReference>
<dbReference type="InterPro" id="IPR001453">
    <property type="entry name" value="MoaB/Mog_dom"/>
</dbReference>
<protein>
    <recommendedName>
        <fullName evidence="3">Molybdopterin adenylyltransferase</fullName>
        <ecNumber evidence="2">2.7.7.75</ecNumber>
    </recommendedName>
</protein>
<comment type="function">
    <text evidence="6">Catalyzes the adenylation of molybdopterin as part of the biosynthesis of the molybdenum-cofactor.</text>
</comment>
<evidence type="ECO:0000313" key="9">
    <source>
        <dbReference type="Proteomes" id="UP000772181"/>
    </source>
</evidence>
<dbReference type="InterPro" id="IPR036425">
    <property type="entry name" value="MoaB/Mog-like_dom_sf"/>
</dbReference>
<comment type="pathway">
    <text evidence="1">Cofactor biosynthesis; molybdopterin biosynthesis.</text>
</comment>
<gene>
    <name evidence="8" type="ORF">HY730_09025</name>
</gene>
<evidence type="ECO:0000259" key="7">
    <source>
        <dbReference type="SMART" id="SM00852"/>
    </source>
</evidence>